<evidence type="ECO:0000313" key="1">
    <source>
        <dbReference type="EMBL" id="OJA15065.1"/>
    </source>
</evidence>
<protein>
    <submittedName>
        <fullName evidence="1">Uncharacterized protein</fullName>
    </submittedName>
</protein>
<sequence>MRDGESSLAFVMLEQGDPVVHSWPERKCSCSEHSGSDRSSFQVFRPIRSAQRCRDPIIQRVVVCNGIGRQSKDVKLLGYDHANAAHPHGCCKHSASCEDTDDTRWVRRKEVNPGQVKRYSGVDWFDTK</sequence>
<comment type="caution">
    <text evidence="1">The sequence shown here is derived from an EMBL/GenBank/DDBJ whole genome shotgun (WGS) entry which is preliminary data.</text>
</comment>
<keyword evidence="2" id="KW-1185">Reference proteome</keyword>
<evidence type="ECO:0000313" key="2">
    <source>
        <dbReference type="Proteomes" id="UP000183567"/>
    </source>
</evidence>
<dbReference type="Proteomes" id="UP000183567">
    <property type="component" value="Unassembled WGS sequence"/>
</dbReference>
<name>A0A1J8QNC7_9AGAM</name>
<proteinExistence type="predicted"/>
<reference evidence="1 2" key="1">
    <citation type="submission" date="2016-03" db="EMBL/GenBank/DDBJ databases">
        <title>Comparative genomics of the ectomycorrhizal sister species Rhizopogon vinicolor and Rhizopogon vesiculosus (Basidiomycota: Boletales) reveals a divergence of the mating type B locus.</title>
        <authorList>
            <person name="Mujic A.B."/>
            <person name="Kuo A."/>
            <person name="Tritt A."/>
            <person name="Lipzen A."/>
            <person name="Chen C."/>
            <person name="Johnson J."/>
            <person name="Sharma A."/>
            <person name="Barry K."/>
            <person name="Grigoriev I.V."/>
            <person name="Spatafora J.W."/>
        </authorList>
    </citation>
    <scope>NUCLEOTIDE SEQUENCE [LARGE SCALE GENOMIC DNA]</scope>
    <source>
        <strain evidence="1 2">AM-OR11-056</strain>
    </source>
</reference>
<gene>
    <name evidence="1" type="ORF">AZE42_13151</name>
</gene>
<organism evidence="1 2">
    <name type="scientific">Rhizopogon vesiculosus</name>
    <dbReference type="NCBI Taxonomy" id="180088"/>
    <lineage>
        <taxon>Eukaryota</taxon>
        <taxon>Fungi</taxon>
        <taxon>Dikarya</taxon>
        <taxon>Basidiomycota</taxon>
        <taxon>Agaricomycotina</taxon>
        <taxon>Agaricomycetes</taxon>
        <taxon>Agaricomycetidae</taxon>
        <taxon>Boletales</taxon>
        <taxon>Suillineae</taxon>
        <taxon>Rhizopogonaceae</taxon>
        <taxon>Rhizopogon</taxon>
    </lineage>
</organism>
<accession>A0A1J8QNC7</accession>
<dbReference type="AlphaFoldDB" id="A0A1J8QNC7"/>
<dbReference type="OrthoDB" id="508204at2759"/>
<dbReference type="EMBL" id="LVVM01003357">
    <property type="protein sequence ID" value="OJA15065.1"/>
    <property type="molecule type" value="Genomic_DNA"/>
</dbReference>